<dbReference type="Proteomes" id="UP000821845">
    <property type="component" value="Chromosome 9"/>
</dbReference>
<gene>
    <name evidence="1" type="ORF">HPB50_020319</name>
</gene>
<accession>A0ACB7RPX3</accession>
<evidence type="ECO:0000313" key="2">
    <source>
        <dbReference type="Proteomes" id="UP000821845"/>
    </source>
</evidence>
<proteinExistence type="predicted"/>
<comment type="caution">
    <text evidence="1">The sequence shown here is derived from an EMBL/GenBank/DDBJ whole genome shotgun (WGS) entry which is preliminary data.</text>
</comment>
<evidence type="ECO:0000313" key="1">
    <source>
        <dbReference type="EMBL" id="KAH6922957.1"/>
    </source>
</evidence>
<organism evidence="1 2">
    <name type="scientific">Hyalomma asiaticum</name>
    <name type="common">Tick</name>
    <dbReference type="NCBI Taxonomy" id="266040"/>
    <lineage>
        <taxon>Eukaryota</taxon>
        <taxon>Metazoa</taxon>
        <taxon>Ecdysozoa</taxon>
        <taxon>Arthropoda</taxon>
        <taxon>Chelicerata</taxon>
        <taxon>Arachnida</taxon>
        <taxon>Acari</taxon>
        <taxon>Parasitiformes</taxon>
        <taxon>Ixodida</taxon>
        <taxon>Ixodoidea</taxon>
        <taxon>Ixodidae</taxon>
        <taxon>Hyalomminae</taxon>
        <taxon>Hyalomma</taxon>
    </lineage>
</organism>
<protein>
    <submittedName>
        <fullName evidence="1">Uncharacterized protein</fullName>
    </submittedName>
</protein>
<dbReference type="EMBL" id="CM023489">
    <property type="protein sequence ID" value="KAH6922957.1"/>
    <property type="molecule type" value="Genomic_DNA"/>
</dbReference>
<reference evidence="1" key="1">
    <citation type="submission" date="2020-05" db="EMBL/GenBank/DDBJ databases">
        <title>Large-scale comparative analyses of tick genomes elucidate their genetic diversity and vector capacities.</title>
        <authorList>
            <person name="Jia N."/>
            <person name="Wang J."/>
            <person name="Shi W."/>
            <person name="Du L."/>
            <person name="Sun Y."/>
            <person name="Zhan W."/>
            <person name="Jiang J."/>
            <person name="Wang Q."/>
            <person name="Zhang B."/>
            <person name="Ji P."/>
            <person name="Sakyi L.B."/>
            <person name="Cui X."/>
            <person name="Yuan T."/>
            <person name="Jiang B."/>
            <person name="Yang W."/>
            <person name="Lam T.T.-Y."/>
            <person name="Chang Q."/>
            <person name="Ding S."/>
            <person name="Wang X."/>
            <person name="Zhu J."/>
            <person name="Ruan X."/>
            <person name="Zhao L."/>
            <person name="Wei J."/>
            <person name="Que T."/>
            <person name="Du C."/>
            <person name="Cheng J."/>
            <person name="Dai P."/>
            <person name="Han X."/>
            <person name="Huang E."/>
            <person name="Gao Y."/>
            <person name="Liu J."/>
            <person name="Shao H."/>
            <person name="Ye R."/>
            <person name="Li L."/>
            <person name="Wei W."/>
            <person name="Wang X."/>
            <person name="Wang C."/>
            <person name="Yang T."/>
            <person name="Huo Q."/>
            <person name="Li W."/>
            <person name="Guo W."/>
            <person name="Chen H."/>
            <person name="Zhou L."/>
            <person name="Ni X."/>
            <person name="Tian J."/>
            <person name="Zhou Y."/>
            <person name="Sheng Y."/>
            <person name="Liu T."/>
            <person name="Pan Y."/>
            <person name="Xia L."/>
            <person name="Li J."/>
            <person name="Zhao F."/>
            <person name="Cao W."/>
        </authorList>
    </citation>
    <scope>NUCLEOTIDE SEQUENCE</scope>
    <source>
        <strain evidence="1">Hyas-2018</strain>
    </source>
</reference>
<keyword evidence="2" id="KW-1185">Reference proteome</keyword>
<sequence>MVRNILLLSTLLKSIAFAYAAIQKIHTKVGASKVSDYVAAPENTFKGIIRNHSTEESTLRSIIVKQRNPTAIEVKGIKNTHFVVILFDWLRVPKNLTCGTALLPCSQQEASRRLPRLRPGRAPGRRVPPQQGEKRQRQNRCEKEANPDEASEPGDKQREVAESSIPKRCFQFTGRSQSRERPRSRGRSRSSSRRPGLTPSGVTMSAQMTWADMVDNSDAPTTSRQGKAQPEHMADPRMHALERENKTLKQELPALRATLARLEGLTLNNRPTPIPQSSGTAVAAVCIQSDDEPSDVDHVMSELSEAPSNASASGSTIFQDLAVGLSGSEWSLLKNLFGDSNKPTKSNARIMIERLIHLHTNEGTSPRDFADALADIYLPVESKSFRWVDPTRE</sequence>
<name>A0ACB7RPX3_HYAAI</name>